<dbReference type="RefSeq" id="WP_112575363.1">
    <property type="nucleotide sequence ID" value="NZ_CP043450.1"/>
</dbReference>
<keyword evidence="2" id="KW-1185">Reference proteome</keyword>
<evidence type="ECO:0000313" key="2">
    <source>
        <dbReference type="Proteomes" id="UP000251402"/>
    </source>
</evidence>
<proteinExistence type="predicted"/>
<dbReference type="AlphaFoldDB" id="A0A5C1I530"/>
<evidence type="ECO:0000313" key="1">
    <source>
        <dbReference type="EMBL" id="QEM12440.1"/>
    </source>
</evidence>
<dbReference type="Proteomes" id="UP000251402">
    <property type="component" value="Chromosome"/>
</dbReference>
<gene>
    <name evidence="1" type="ORF">DEO27_021260</name>
</gene>
<protein>
    <submittedName>
        <fullName evidence="1">Uncharacterized protein</fullName>
    </submittedName>
</protein>
<name>A0A5C1I530_9SPHI</name>
<sequence length="78" mass="8931">MPRPIVAERGNEFMALSKYRNVPLYAKIKLPGKAWLEFKIDETNGVAQKITFLPLGFAWGLTDMPCCISSFYHQRRAP</sequence>
<dbReference type="EMBL" id="CP043450">
    <property type="protein sequence ID" value="QEM12440.1"/>
    <property type="molecule type" value="Genomic_DNA"/>
</dbReference>
<reference evidence="1" key="1">
    <citation type="submission" date="2019-08" db="EMBL/GenBank/DDBJ databases">
        <title>Comparative genome analysis confer to the adaptation heavy metal polluted environment.</title>
        <authorList>
            <person name="Li Y."/>
        </authorList>
    </citation>
    <scope>NUCLEOTIDE SEQUENCE [LARGE SCALE GENOMIC DNA]</scope>
    <source>
        <strain evidence="1">P1</strain>
    </source>
</reference>
<dbReference type="KEGG" id="mrub:DEO27_021260"/>
<organism evidence="1 2">
    <name type="scientific">Mucilaginibacter rubeus</name>
    <dbReference type="NCBI Taxonomy" id="2027860"/>
    <lineage>
        <taxon>Bacteria</taxon>
        <taxon>Pseudomonadati</taxon>
        <taxon>Bacteroidota</taxon>
        <taxon>Sphingobacteriia</taxon>
        <taxon>Sphingobacteriales</taxon>
        <taxon>Sphingobacteriaceae</taxon>
        <taxon>Mucilaginibacter</taxon>
    </lineage>
</organism>
<accession>A0A5C1I530</accession>